<dbReference type="InterPro" id="IPR014756">
    <property type="entry name" value="Ig_E-set"/>
</dbReference>
<dbReference type="GO" id="GO:0043546">
    <property type="term" value="F:molybdopterin cofactor binding"/>
    <property type="evidence" value="ECO:0007669"/>
    <property type="project" value="TreeGrafter"/>
</dbReference>
<evidence type="ECO:0000256" key="1">
    <source>
        <dbReference type="ARBA" id="ARBA00001924"/>
    </source>
</evidence>
<dbReference type="EMBL" id="BKAD01000031">
    <property type="protein sequence ID" value="GEP31553.1"/>
    <property type="molecule type" value="Genomic_DNA"/>
</dbReference>
<evidence type="ECO:0000259" key="7">
    <source>
        <dbReference type="Pfam" id="PF03404"/>
    </source>
</evidence>
<dbReference type="Proteomes" id="UP000321337">
    <property type="component" value="Unassembled WGS sequence"/>
</dbReference>
<accession>A0A512LAP3</accession>
<dbReference type="InterPro" id="IPR005066">
    <property type="entry name" value="MoCF_OxRdtse_dimer"/>
</dbReference>
<feature type="region of interest" description="Disordered" evidence="5">
    <location>
        <begin position="1"/>
        <end position="21"/>
    </location>
</feature>
<dbReference type="PROSITE" id="PS51318">
    <property type="entry name" value="TAT"/>
    <property type="match status" value="1"/>
</dbReference>
<evidence type="ECO:0000256" key="5">
    <source>
        <dbReference type="SAM" id="MobiDB-lite"/>
    </source>
</evidence>
<dbReference type="AlphaFoldDB" id="A0A512LAP3"/>
<dbReference type="GO" id="GO:0020037">
    <property type="term" value="F:heme binding"/>
    <property type="evidence" value="ECO:0007669"/>
    <property type="project" value="TreeGrafter"/>
</dbReference>
<dbReference type="GO" id="GO:0008482">
    <property type="term" value="F:sulfite oxidase activity"/>
    <property type="evidence" value="ECO:0007669"/>
    <property type="project" value="TreeGrafter"/>
</dbReference>
<dbReference type="GO" id="GO:0006790">
    <property type="term" value="P:sulfur compound metabolic process"/>
    <property type="evidence" value="ECO:0007669"/>
    <property type="project" value="TreeGrafter"/>
</dbReference>
<comment type="cofactor">
    <cofactor evidence="1">
        <name>Mo-molybdopterin</name>
        <dbReference type="ChEBI" id="CHEBI:71302"/>
    </cofactor>
</comment>
<evidence type="ECO:0000259" key="6">
    <source>
        <dbReference type="Pfam" id="PF00174"/>
    </source>
</evidence>
<dbReference type="PANTHER" id="PTHR19372:SF7">
    <property type="entry name" value="SULFITE OXIDASE, MITOCHONDRIAL"/>
    <property type="match status" value="1"/>
</dbReference>
<evidence type="ECO:0000256" key="2">
    <source>
        <dbReference type="ARBA" id="ARBA00022505"/>
    </source>
</evidence>
<dbReference type="PRINTS" id="PR00407">
    <property type="entry name" value="EUMOPTERIN"/>
</dbReference>
<keyword evidence="3" id="KW-0479">Metal-binding</keyword>
<dbReference type="InterPro" id="IPR006311">
    <property type="entry name" value="TAT_signal"/>
</dbReference>
<dbReference type="Gene3D" id="3.90.420.10">
    <property type="entry name" value="Oxidoreductase, molybdopterin-binding domain"/>
    <property type="match status" value="1"/>
</dbReference>
<evidence type="ECO:0000256" key="3">
    <source>
        <dbReference type="ARBA" id="ARBA00022723"/>
    </source>
</evidence>
<feature type="domain" description="Moybdenum cofactor oxidoreductase dimerisation" evidence="7">
    <location>
        <begin position="310"/>
        <end position="419"/>
    </location>
</feature>
<dbReference type="RefSeq" id="WP_147074517.1">
    <property type="nucleotide sequence ID" value="NZ_AP021884.1"/>
</dbReference>
<keyword evidence="9" id="KW-1185">Reference proteome</keyword>
<dbReference type="SUPFAM" id="SSF56524">
    <property type="entry name" value="Oxidoreductase molybdopterin-binding domain"/>
    <property type="match status" value="1"/>
</dbReference>
<proteinExistence type="predicted"/>
<dbReference type="GO" id="GO:0030151">
    <property type="term" value="F:molybdenum ion binding"/>
    <property type="evidence" value="ECO:0007669"/>
    <property type="project" value="InterPro"/>
</dbReference>
<organism evidence="8 9">
    <name type="scientific">Sulfuriferula plumbiphila</name>
    <dbReference type="NCBI Taxonomy" id="171865"/>
    <lineage>
        <taxon>Bacteria</taxon>
        <taxon>Pseudomonadati</taxon>
        <taxon>Pseudomonadota</taxon>
        <taxon>Betaproteobacteria</taxon>
        <taxon>Nitrosomonadales</taxon>
        <taxon>Sulfuricellaceae</taxon>
        <taxon>Sulfuriferula</taxon>
    </lineage>
</organism>
<dbReference type="Gene3D" id="2.60.40.650">
    <property type="match status" value="1"/>
</dbReference>
<dbReference type="SUPFAM" id="SSF81296">
    <property type="entry name" value="E set domains"/>
    <property type="match status" value="1"/>
</dbReference>
<keyword evidence="4" id="KW-0560">Oxidoreductase</keyword>
<dbReference type="InterPro" id="IPR036374">
    <property type="entry name" value="OxRdtase_Mopterin-bd_sf"/>
</dbReference>
<dbReference type="PANTHER" id="PTHR19372">
    <property type="entry name" value="SULFITE REDUCTASE"/>
    <property type="match status" value="1"/>
</dbReference>
<dbReference type="InterPro" id="IPR000572">
    <property type="entry name" value="OxRdtase_Mopterin-bd_dom"/>
</dbReference>
<sequence>MSKTLISLSPPEAKDSQTAAPYQESRRTLLKYLGALGVGGTLGAGPLQALAAGAAQVMLPFENGERELVAFPQKRPLILLTSRPPQLETPFSVFNDGLITPNDAFFVRYHWSGIPTSIDPQTYRLRVGGKVNTPLELSLDELKRLADPVDIIAVNQCSGNSRGHFTPRANGGQLSNGAMGNARWTGVPLKKVLEKAGVQAGAVQVSFNGMDMPPIEGGPDFMKALNIDHALDGEVMLAWAMNGEDLPMLNGYPVRLIVPGYYGTYWVKHLSDIHVLDKAFDGFWMNTAYRIPDNACACVEPGTAPAKTTPINRFNVRSFITSLTDGAKVHAGRETVVRGIAFDGGYGIAEVAFSSDGGRTWNAARLGKDLGRYSFREWTAAFKPPRKGTYELKVRALNRIGQSQPMTGLWNPAGYMRNVVETTRVVAA</sequence>
<evidence type="ECO:0000313" key="8">
    <source>
        <dbReference type="EMBL" id="GEP31553.1"/>
    </source>
</evidence>
<comment type="caution">
    <text evidence="8">The sequence shown here is derived from an EMBL/GenBank/DDBJ whole genome shotgun (WGS) entry which is preliminary data.</text>
</comment>
<dbReference type="FunFam" id="3.90.420.10:FF:000007">
    <property type="entry name" value="Sulfite:cytochrome c oxidoreductase subunit A"/>
    <property type="match status" value="1"/>
</dbReference>
<feature type="domain" description="Oxidoreductase molybdopterin-binding" evidence="6">
    <location>
        <begin position="114"/>
        <end position="284"/>
    </location>
</feature>
<evidence type="ECO:0000256" key="4">
    <source>
        <dbReference type="ARBA" id="ARBA00023002"/>
    </source>
</evidence>
<protein>
    <submittedName>
        <fullName evidence="8">Oxidase</fullName>
    </submittedName>
</protein>
<reference evidence="8 9" key="1">
    <citation type="submission" date="2019-07" db="EMBL/GenBank/DDBJ databases">
        <title>Whole genome shotgun sequence of Thiobacillus plumbophilus NBRC 107929.</title>
        <authorList>
            <person name="Hosoyama A."/>
            <person name="Uohara A."/>
            <person name="Ohji S."/>
            <person name="Ichikawa N."/>
        </authorList>
    </citation>
    <scope>NUCLEOTIDE SEQUENCE [LARGE SCALE GENOMIC DNA]</scope>
    <source>
        <strain evidence="8 9">NBRC 107929</strain>
    </source>
</reference>
<gene>
    <name evidence="8" type="ORF">TPL01_26910</name>
</gene>
<keyword evidence="2" id="KW-0500">Molybdenum</keyword>
<dbReference type="Pfam" id="PF00174">
    <property type="entry name" value="Oxidored_molyb"/>
    <property type="match status" value="1"/>
</dbReference>
<dbReference type="Pfam" id="PF03404">
    <property type="entry name" value="Mo-co_dimer"/>
    <property type="match status" value="1"/>
</dbReference>
<evidence type="ECO:0000313" key="9">
    <source>
        <dbReference type="Proteomes" id="UP000321337"/>
    </source>
</evidence>
<dbReference type="InterPro" id="IPR008335">
    <property type="entry name" value="Mopterin_OxRdtase_euk"/>
</dbReference>
<name>A0A512LAP3_9PROT</name>
<dbReference type="OrthoDB" id="9795587at2"/>